<comment type="catalytic activity">
    <reaction evidence="7 8">
        <text>uroporphyrinogen III + 4 H(+) = coproporphyrinogen III + 4 CO2</text>
        <dbReference type="Rhea" id="RHEA:19865"/>
        <dbReference type="ChEBI" id="CHEBI:15378"/>
        <dbReference type="ChEBI" id="CHEBI:16526"/>
        <dbReference type="ChEBI" id="CHEBI:57308"/>
        <dbReference type="ChEBI" id="CHEBI:57309"/>
        <dbReference type="EC" id="4.1.1.37"/>
    </reaction>
</comment>
<dbReference type="SUPFAM" id="SSF51726">
    <property type="entry name" value="UROD/MetE-like"/>
    <property type="match status" value="1"/>
</dbReference>
<dbReference type="EC" id="4.1.1.37" evidence="3 7"/>
<dbReference type="InterPro" id="IPR006361">
    <property type="entry name" value="Uroporphyrinogen_deCO2ase_HemE"/>
</dbReference>
<protein>
    <recommendedName>
        <fullName evidence="3 7">Uroporphyrinogen decarboxylase</fullName>
        <shortName evidence="7">UPD</shortName>
        <shortName evidence="7">URO-D</shortName>
        <ecNumber evidence="3 7">4.1.1.37</ecNumber>
    </recommendedName>
</protein>
<feature type="binding site" evidence="7">
    <location>
        <position position="218"/>
    </location>
    <ligand>
        <name>substrate</name>
    </ligand>
</feature>
<proteinExistence type="inferred from homology"/>
<gene>
    <name evidence="7" type="primary">hemE</name>
    <name evidence="12" type="ORF">CLV28_0977</name>
</gene>
<feature type="domain" description="Uroporphyrinogen decarboxylase (URO-D)" evidence="10">
    <location>
        <begin position="32"/>
        <end position="41"/>
    </location>
</feature>
<keyword evidence="7" id="KW-0963">Cytoplasm</keyword>
<keyword evidence="5 7" id="KW-0456">Lyase</keyword>
<dbReference type="PROSITE" id="PS00907">
    <property type="entry name" value="UROD_2"/>
    <property type="match status" value="1"/>
</dbReference>
<evidence type="ECO:0000256" key="7">
    <source>
        <dbReference type="HAMAP-Rule" id="MF_00218"/>
    </source>
</evidence>
<comment type="subcellular location">
    <subcellularLocation>
        <location evidence="7">Cytoplasm</location>
    </subcellularLocation>
</comment>
<reference evidence="12 13" key="1">
    <citation type="submission" date="2017-11" db="EMBL/GenBank/DDBJ databases">
        <title>Genomic Encyclopedia of Archaeal and Bacterial Type Strains, Phase II (KMG-II): From Individual Species to Whole Genera.</title>
        <authorList>
            <person name="Goeker M."/>
        </authorList>
    </citation>
    <scope>NUCLEOTIDE SEQUENCE [LARGE SCALE GENOMIC DNA]</scope>
    <source>
        <strain evidence="12 13">DSM 25478</strain>
    </source>
</reference>
<dbReference type="PROSITE" id="PS00906">
    <property type="entry name" value="UROD_1"/>
    <property type="match status" value="1"/>
</dbReference>
<evidence type="ECO:0000313" key="13">
    <source>
        <dbReference type="Proteomes" id="UP000231693"/>
    </source>
</evidence>
<name>A0A2M9D0M1_9CELL</name>
<comment type="function">
    <text evidence="7">Catalyzes the decarboxylation of four acetate groups of uroporphyrinogen-III to yield coproporphyrinogen-III.</text>
</comment>
<keyword evidence="4 7" id="KW-0210">Decarboxylase</keyword>
<feature type="site" description="Transition state stabilizer" evidence="7">
    <location>
        <position position="86"/>
    </location>
</feature>
<dbReference type="GO" id="GO:0004853">
    <property type="term" value="F:uroporphyrinogen decarboxylase activity"/>
    <property type="evidence" value="ECO:0007669"/>
    <property type="project" value="UniProtKB-UniRule"/>
</dbReference>
<comment type="pathway">
    <text evidence="1 7 8">Porphyrin-containing compound metabolism; protoporphyrin-IX biosynthesis; coproporphyrinogen-III from 5-aminolevulinate: step 4/4.</text>
</comment>
<dbReference type="Proteomes" id="UP000231693">
    <property type="component" value="Unassembled WGS sequence"/>
</dbReference>
<accession>A0A2M9D0M1</accession>
<feature type="binding site" evidence="7">
    <location>
        <begin position="37"/>
        <end position="41"/>
    </location>
    <ligand>
        <name>substrate</name>
    </ligand>
</feature>
<evidence type="ECO:0000256" key="6">
    <source>
        <dbReference type="ARBA" id="ARBA00023244"/>
    </source>
</evidence>
<dbReference type="UniPathway" id="UPA00251">
    <property type="reaction ID" value="UER00321"/>
</dbReference>
<evidence type="ECO:0000259" key="10">
    <source>
        <dbReference type="PROSITE" id="PS00906"/>
    </source>
</evidence>
<dbReference type="PANTHER" id="PTHR21091:SF169">
    <property type="entry name" value="UROPORPHYRINOGEN DECARBOXYLASE"/>
    <property type="match status" value="1"/>
</dbReference>
<feature type="binding site" evidence="7">
    <location>
        <position position="332"/>
    </location>
    <ligand>
        <name>substrate</name>
    </ligand>
</feature>
<sequence>MNLPSNHPLVTGVTNDSPFVRAIHGDRPEITPVWFMRQAGRSLPEYRALREGTGMLESCLRPDMASEITLQPVRRHGVDAAVFFSDIVVPLRLAGVDVEIRSGVGPVMGQAYRTADDVARLVESELTEEALAPVVEAVGLTVDALGATPLIGFAGAPFTLAAYLVEGRPSRDHLAARTLMHADPETWDRLVTWAADLTGTFLRAQVRAGASAAQLFDSWAGSLSRADYEAGAAPASARALTHVHDLGVQVIHFGTGTEHLLRSMHAVGADVVGVDHRTPLDEADALLGGGVPLQGNVDPALLAAPWPVLEAHVRDVVARGRVAPAHVVNLGHGVPPETDPTVLTRVVELVHSL</sequence>
<evidence type="ECO:0000256" key="8">
    <source>
        <dbReference type="RuleBase" id="RU000554"/>
    </source>
</evidence>
<dbReference type="GO" id="GO:0005829">
    <property type="term" value="C:cytosol"/>
    <property type="evidence" value="ECO:0007669"/>
    <property type="project" value="TreeGrafter"/>
</dbReference>
<evidence type="ECO:0000256" key="3">
    <source>
        <dbReference type="ARBA" id="ARBA00012288"/>
    </source>
</evidence>
<feature type="binding site" evidence="7">
    <location>
        <position position="163"/>
    </location>
    <ligand>
        <name>substrate</name>
    </ligand>
</feature>
<dbReference type="GO" id="GO:0006782">
    <property type="term" value="P:protoporphyrinogen IX biosynthetic process"/>
    <property type="evidence" value="ECO:0007669"/>
    <property type="project" value="UniProtKB-UniRule"/>
</dbReference>
<evidence type="ECO:0000256" key="9">
    <source>
        <dbReference type="RuleBase" id="RU004169"/>
    </source>
</evidence>
<evidence type="ECO:0000313" key="12">
    <source>
        <dbReference type="EMBL" id="PJJ77751.1"/>
    </source>
</evidence>
<dbReference type="HAMAP" id="MF_00218">
    <property type="entry name" value="URO_D"/>
    <property type="match status" value="1"/>
</dbReference>
<evidence type="ECO:0000256" key="2">
    <source>
        <dbReference type="ARBA" id="ARBA00009935"/>
    </source>
</evidence>
<dbReference type="NCBIfam" id="TIGR01464">
    <property type="entry name" value="hemE"/>
    <property type="match status" value="1"/>
</dbReference>
<dbReference type="AlphaFoldDB" id="A0A2M9D0M1"/>
<comment type="similarity">
    <text evidence="2 7 9">Belongs to the uroporphyrinogen decarboxylase family.</text>
</comment>
<feature type="domain" description="Uroporphyrinogen decarboxylase (URO-D)" evidence="11">
    <location>
        <begin position="151"/>
        <end position="167"/>
    </location>
</feature>
<organism evidence="12 13">
    <name type="scientific">Sediminihabitans luteus</name>
    <dbReference type="NCBI Taxonomy" id="1138585"/>
    <lineage>
        <taxon>Bacteria</taxon>
        <taxon>Bacillati</taxon>
        <taxon>Actinomycetota</taxon>
        <taxon>Actinomycetes</taxon>
        <taxon>Micrococcales</taxon>
        <taxon>Cellulomonadaceae</taxon>
        <taxon>Sediminihabitans</taxon>
    </lineage>
</organism>
<feature type="binding site" evidence="7">
    <location>
        <position position="86"/>
    </location>
    <ligand>
        <name>substrate</name>
    </ligand>
</feature>
<keyword evidence="6 7" id="KW-0627">Porphyrin biosynthesis</keyword>
<comment type="caution">
    <text evidence="12">The sequence shown here is derived from an EMBL/GenBank/DDBJ whole genome shotgun (WGS) entry which is preliminary data.</text>
</comment>
<dbReference type="Pfam" id="PF01208">
    <property type="entry name" value="URO-D"/>
    <property type="match status" value="1"/>
</dbReference>
<dbReference type="Gene3D" id="3.20.20.210">
    <property type="match status" value="1"/>
</dbReference>
<dbReference type="InterPro" id="IPR038071">
    <property type="entry name" value="UROD/MetE-like_sf"/>
</dbReference>
<dbReference type="RefSeq" id="WP_100422078.1">
    <property type="nucleotide sequence ID" value="NZ_BOOX01000012.1"/>
</dbReference>
<comment type="caution">
    <text evidence="7">Lacks conserved residue(s) required for the propagation of feature annotation.</text>
</comment>
<evidence type="ECO:0000256" key="1">
    <source>
        <dbReference type="ARBA" id="ARBA00004804"/>
    </source>
</evidence>
<dbReference type="EMBL" id="PGFE01000001">
    <property type="protein sequence ID" value="PJJ77751.1"/>
    <property type="molecule type" value="Genomic_DNA"/>
</dbReference>
<evidence type="ECO:0000259" key="11">
    <source>
        <dbReference type="PROSITE" id="PS00907"/>
    </source>
</evidence>
<dbReference type="OrthoDB" id="9806656at2"/>
<dbReference type="PANTHER" id="PTHR21091">
    <property type="entry name" value="METHYLTETRAHYDROFOLATE:HOMOCYSTEINE METHYLTRANSFERASE RELATED"/>
    <property type="match status" value="1"/>
</dbReference>
<evidence type="ECO:0000256" key="4">
    <source>
        <dbReference type="ARBA" id="ARBA00022793"/>
    </source>
</evidence>
<keyword evidence="13" id="KW-1185">Reference proteome</keyword>
<evidence type="ECO:0000256" key="5">
    <source>
        <dbReference type="ARBA" id="ARBA00023239"/>
    </source>
</evidence>
<comment type="subunit">
    <text evidence="7">Homodimer.</text>
</comment>
<dbReference type="InterPro" id="IPR000257">
    <property type="entry name" value="Uroporphyrinogen_deCOase"/>
</dbReference>
<dbReference type="CDD" id="cd00717">
    <property type="entry name" value="URO-D"/>
    <property type="match status" value="1"/>
</dbReference>